<evidence type="ECO:0000313" key="1">
    <source>
        <dbReference type="EMBL" id="EER42571.1"/>
    </source>
</evidence>
<dbReference type="VEuPathDB" id="FungiDB:HCDG_02469"/>
<protein>
    <submittedName>
        <fullName evidence="1">Uncharacterized protein</fullName>
    </submittedName>
</protein>
<name>C6H8D8_AJECH</name>
<dbReference type="AlphaFoldDB" id="C6H8D8"/>
<gene>
    <name evidence="1" type="ORF">HCDG_02469</name>
</gene>
<organism evidence="1 2">
    <name type="scientific">Ajellomyces capsulatus (strain H143)</name>
    <name type="common">Darling's disease fungus</name>
    <name type="synonym">Histoplasma capsulatum</name>
    <dbReference type="NCBI Taxonomy" id="544712"/>
    <lineage>
        <taxon>Eukaryota</taxon>
        <taxon>Fungi</taxon>
        <taxon>Dikarya</taxon>
        <taxon>Ascomycota</taxon>
        <taxon>Pezizomycotina</taxon>
        <taxon>Eurotiomycetes</taxon>
        <taxon>Eurotiomycetidae</taxon>
        <taxon>Onygenales</taxon>
        <taxon>Ajellomycetaceae</taxon>
        <taxon>Histoplasma</taxon>
    </lineage>
</organism>
<dbReference type="Proteomes" id="UP000002624">
    <property type="component" value="Unassembled WGS sequence"/>
</dbReference>
<accession>C6H8D8</accession>
<dbReference type="EMBL" id="GG692421">
    <property type="protein sequence ID" value="EER42571.1"/>
    <property type="molecule type" value="Genomic_DNA"/>
</dbReference>
<sequence>MFDKLVRTRWNAEQSQTHSLKATHTIKGSSKCACAGCSVSAHCPLRRIGCQAANRSG</sequence>
<evidence type="ECO:0000313" key="2">
    <source>
        <dbReference type="Proteomes" id="UP000002624"/>
    </source>
</evidence>
<dbReference type="HOGENOM" id="CLU_2996030_0_0_1"/>
<proteinExistence type="predicted"/>
<reference evidence="2" key="1">
    <citation type="submission" date="2009-05" db="EMBL/GenBank/DDBJ databases">
        <title>The genome sequence of Ajellomyces capsulatus strain H143.</title>
        <authorList>
            <person name="Champion M."/>
            <person name="Cuomo C.A."/>
            <person name="Ma L.-J."/>
            <person name="Henn M.R."/>
            <person name="Sil A."/>
            <person name="Goldman B."/>
            <person name="Young S.K."/>
            <person name="Kodira C.D."/>
            <person name="Zeng Q."/>
            <person name="Koehrsen M."/>
            <person name="Alvarado L."/>
            <person name="Berlin A.M."/>
            <person name="Borenstein D."/>
            <person name="Chen Z."/>
            <person name="Engels R."/>
            <person name="Freedman E."/>
            <person name="Gellesch M."/>
            <person name="Goldberg J."/>
            <person name="Griggs A."/>
            <person name="Gujja S."/>
            <person name="Heiman D.I."/>
            <person name="Hepburn T.A."/>
            <person name="Howarth C."/>
            <person name="Jen D."/>
            <person name="Larson L."/>
            <person name="Lewis B."/>
            <person name="Mehta T."/>
            <person name="Park D."/>
            <person name="Pearson M."/>
            <person name="Roberts A."/>
            <person name="Saif S."/>
            <person name="Shea T.D."/>
            <person name="Shenoy N."/>
            <person name="Sisk P."/>
            <person name="Stolte C."/>
            <person name="Sykes S."/>
            <person name="Walk T."/>
            <person name="White J."/>
            <person name="Yandava C."/>
            <person name="Klein B."/>
            <person name="McEwen J.G."/>
            <person name="Puccia R."/>
            <person name="Goldman G.H."/>
            <person name="Felipe M.S."/>
            <person name="Nino-Vega G."/>
            <person name="San-Blas G."/>
            <person name="Taylor J.W."/>
            <person name="Mendoza L."/>
            <person name="Galagan J.E."/>
            <person name="Nusbaum C."/>
            <person name="Birren B.W."/>
        </authorList>
    </citation>
    <scope>NUCLEOTIDE SEQUENCE [LARGE SCALE GENOMIC DNA]</scope>
    <source>
        <strain evidence="2">H143</strain>
    </source>
</reference>